<dbReference type="Gramene" id="Pp3c15_14270V3.1">
    <property type="protein sequence ID" value="PAC:32926579.CDS.1"/>
    <property type="gene ID" value="Pp3c15_14270"/>
</dbReference>
<accession>A0A2K1JD49</accession>
<proteinExistence type="predicted"/>
<dbReference type="InParanoid" id="A0A2K1JD49"/>
<reference evidence="2 4" key="1">
    <citation type="journal article" date="2008" name="Science">
        <title>The Physcomitrella genome reveals evolutionary insights into the conquest of land by plants.</title>
        <authorList>
            <person name="Rensing S."/>
            <person name="Lang D."/>
            <person name="Zimmer A."/>
            <person name="Terry A."/>
            <person name="Salamov A."/>
            <person name="Shapiro H."/>
            <person name="Nishiyama T."/>
            <person name="Perroud P.-F."/>
            <person name="Lindquist E."/>
            <person name="Kamisugi Y."/>
            <person name="Tanahashi T."/>
            <person name="Sakakibara K."/>
            <person name="Fujita T."/>
            <person name="Oishi K."/>
            <person name="Shin-I T."/>
            <person name="Kuroki Y."/>
            <person name="Toyoda A."/>
            <person name="Suzuki Y."/>
            <person name="Hashimoto A."/>
            <person name="Yamaguchi K."/>
            <person name="Sugano A."/>
            <person name="Kohara Y."/>
            <person name="Fujiyama A."/>
            <person name="Anterola A."/>
            <person name="Aoki S."/>
            <person name="Ashton N."/>
            <person name="Barbazuk W.B."/>
            <person name="Barker E."/>
            <person name="Bennetzen J."/>
            <person name="Bezanilla M."/>
            <person name="Blankenship R."/>
            <person name="Cho S.H."/>
            <person name="Dutcher S."/>
            <person name="Estelle M."/>
            <person name="Fawcett J.A."/>
            <person name="Gundlach H."/>
            <person name="Hanada K."/>
            <person name="Heyl A."/>
            <person name="Hicks K.A."/>
            <person name="Hugh J."/>
            <person name="Lohr M."/>
            <person name="Mayer K."/>
            <person name="Melkozernov A."/>
            <person name="Murata T."/>
            <person name="Nelson D."/>
            <person name="Pils B."/>
            <person name="Prigge M."/>
            <person name="Reiss B."/>
            <person name="Renner T."/>
            <person name="Rombauts S."/>
            <person name="Rushton P."/>
            <person name="Sanderfoot A."/>
            <person name="Schween G."/>
            <person name="Shiu S.-H."/>
            <person name="Stueber K."/>
            <person name="Theodoulou F.L."/>
            <person name="Tu H."/>
            <person name="Van de Peer Y."/>
            <person name="Verrier P.J."/>
            <person name="Waters E."/>
            <person name="Wood A."/>
            <person name="Yang L."/>
            <person name="Cove D."/>
            <person name="Cuming A."/>
            <person name="Hasebe M."/>
            <person name="Lucas S."/>
            <person name="Mishler D.B."/>
            <person name="Reski R."/>
            <person name="Grigoriev I."/>
            <person name="Quatrano R.S."/>
            <person name="Boore J.L."/>
        </authorList>
    </citation>
    <scope>NUCLEOTIDE SEQUENCE [LARGE SCALE GENOMIC DNA]</scope>
    <source>
        <strain evidence="3 4">cv. Gransden 2004</strain>
    </source>
</reference>
<gene>
    <name evidence="2" type="ORF">PHYPA_019733</name>
</gene>
<organism evidence="2">
    <name type="scientific">Physcomitrium patens</name>
    <name type="common">Spreading-leaved earth moss</name>
    <name type="synonym">Physcomitrella patens</name>
    <dbReference type="NCBI Taxonomy" id="3218"/>
    <lineage>
        <taxon>Eukaryota</taxon>
        <taxon>Viridiplantae</taxon>
        <taxon>Streptophyta</taxon>
        <taxon>Embryophyta</taxon>
        <taxon>Bryophyta</taxon>
        <taxon>Bryophytina</taxon>
        <taxon>Bryopsida</taxon>
        <taxon>Funariidae</taxon>
        <taxon>Funariales</taxon>
        <taxon>Funariaceae</taxon>
        <taxon>Physcomitrium</taxon>
    </lineage>
</organism>
<name>A0A2K1JD49_PHYPA</name>
<keyword evidence="4" id="KW-1185">Reference proteome</keyword>
<protein>
    <submittedName>
        <fullName evidence="2 3">Uncharacterized protein</fullName>
    </submittedName>
</protein>
<feature type="compositionally biased region" description="Polar residues" evidence="1">
    <location>
        <begin position="60"/>
        <end position="78"/>
    </location>
</feature>
<evidence type="ECO:0000313" key="3">
    <source>
        <dbReference type="EnsemblPlants" id="PAC:32926579.CDS.1"/>
    </source>
</evidence>
<sequence>METGLENLLRITSYILTILCVNVPHYFSLWDARHENRERVMAEGMQPARNNRNGMLLPKTDTTSHANNQASNDQSSRASHIWFDADMHNLQSLVED</sequence>
<evidence type="ECO:0000256" key="1">
    <source>
        <dbReference type="SAM" id="MobiDB-lite"/>
    </source>
</evidence>
<evidence type="ECO:0000313" key="2">
    <source>
        <dbReference type="EMBL" id="PNR39455.1"/>
    </source>
</evidence>
<reference evidence="2 4" key="2">
    <citation type="journal article" date="2018" name="Plant J.">
        <title>The Physcomitrella patens chromosome-scale assembly reveals moss genome structure and evolution.</title>
        <authorList>
            <person name="Lang D."/>
            <person name="Ullrich K.K."/>
            <person name="Murat F."/>
            <person name="Fuchs J."/>
            <person name="Jenkins J."/>
            <person name="Haas F.B."/>
            <person name="Piednoel M."/>
            <person name="Gundlach H."/>
            <person name="Van Bel M."/>
            <person name="Meyberg R."/>
            <person name="Vives C."/>
            <person name="Morata J."/>
            <person name="Symeonidi A."/>
            <person name="Hiss M."/>
            <person name="Muchero W."/>
            <person name="Kamisugi Y."/>
            <person name="Saleh O."/>
            <person name="Blanc G."/>
            <person name="Decker E.L."/>
            <person name="van Gessel N."/>
            <person name="Grimwood J."/>
            <person name="Hayes R.D."/>
            <person name="Graham S.W."/>
            <person name="Gunter L.E."/>
            <person name="McDaniel S.F."/>
            <person name="Hoernstein S.N.W."/>
            <person name="Larsson A."/>
            <person name="Li F.W."/>
            <person name="Perroud P.F."/>
            <person name="Phillips J."/>
            <person name="Ranjan P."/>
            <person name="Rokshar D.S."/>
            <person name="Rothfels C.J."/>
            <person name="Schneider L."/>
            <person name="Shu S."/>
            <person name="Stevenson D.W."/>
            <person name="Thummler F."/>
            <person name="Tillich M."/>
            <person name="Villarreal Aguilar J.C."/>
            <person name="Widiez T."/>
            <person name="Wong G.K."/>
            <person name="Wymore A."/>
            <person name="Zhang Y."/>
            <person name="Zimmer A.D."/>
            <person name="Quatrano R.S."/>
            <person name="Mayer K.F.X."/>
            <person name="Goodstein D."/>
            <person name="Casacuberta J.M."/>
            <person name="Vandepoele K."/>
            <person name="Reski R."/>
            <person name="Cuming A.C."/>
            <person name="Tuskan G.A."/>
            <person name="Maumus F."/>
            <person name="Salse J."/>
            <person name="Schmutz J."/>
            <person name="Rensing S.A."/>
        </authorList>
    </citation>
    <scope>NUCLEOTIDE SEQUENCE [LARGE SCALE GENOMIC DNA]</scope>
    <source>
        <strain evidence="3 4">cv. Gransden 2004</strain>
    </source>
</reference>
<dbReference type="Gramene" id="Pp3c15_14270V3.2">
    <property type="protein sequence ID" value="PAC:32926580.CDS.1"/>
    <property type="gene ID" value="Pp3c15_14270"/>
</dbReference>
<feature type="region of interest" description="Disordered" evidence="1">
    <location>
        <begin position="44"/>
        <end position="78"/>
    </location>
</feature>
<dbReference type="AlphaFoldDB" id="A0A2K1JD49"/>
<dbReference type="EnsemblPlants" id="Pp3c15_14270V3.1">
    <property type="protein sequence ID" value="PAC:32926579.CDS.1"/>
    <property type="gene ID" value="Pp3c15_14270"/>
</dbReference>
<dbReference type="Proteomes" id="UP000006727">
    <property type="component" value="Chromosome 15"/>
</dbReference>
<reference evidence="3" key="3">
    <citation type="submission" date="2020-12" db="UniProtKB">
        <authorList>
            <consortium name="EnsemblPlants"/>
        </authorList>
    </citation>
    <scope>IDENTIFICATION</scope>
</reference>
<dbReference type="EnsemblPlants" id="Pp3c15_14270V3.2">
    <property type="protein sequence ID" value="PAC:32926580.CDS.1"/>
    <property type="gene ID" value="Pp3c15_14270"/>
</dbReference>
<dbReference type="EMBL" id="ABEU02000015">
    <property type="protein sequence ID" value="PNR39455.1"/>
    <property type="molecule type" value="Genomic_DNA"/>
</dbReference>
<evidence type="ECO:0000313" key="4">
    <source>
        <dbReference type="Proteomes" id="UP000006727"/>
    </source>
</evidence>